<dbReference type="InterPro" id="IPR010205">
    <property type="entry name" value="NqrF"/>
</dbReference>
<dbReference type="Pfam" id="PF00111">
    <property type="entry name" value="Fer2"/>
    <property type="match status" value="1"/>
</dbReference>
<evidence type="ECO:0000256" key="19">
    <source>
        <dbReference type="ARBA" id="ARBA00023053"/>
    </source>
</evidence>
<keyword evidence="21" id="KW-0830">Ubiquinone</keyword>
<evidence type="ECO:0000256" key="22">
    <source>
        <dbReference type="ARBA" id="ARBA00023136"/>
    </source>
</evidence>
<dbReference type="Gene3D" id="2.40.30.10">
    <property type="entry name" value="Translation factors"/>
    <property type="match status" value="1"/>
</dbReference>
<dbReference type="Pfam" id="PF00175">
    <property type="entry name" value="NAD_binding_1"/>
    <property type="match status" value="1"/>
</dbReference>
<evidence type="ECO:0000256" key="1">
    <source>
        <dbReference type="ARBA" id="ARBA00001974"/>
    </source>
</evidence>
<name>A0ABP9WQG7_9GAMM</name>
<dbReference type="SUPFAM" id="SSF52343">
    <property type="entry name" value="Ferredoxin reductase-like, C-terminal NADP-linked domain"/>
    <property type="match status" value="1"/>
</dbReference>
<comment type="subcellular location">
    <subcellularLocation>
        <location evidence="3">Cell inner membrane</location>
    </subcellularLocation>
</comment>
<evidence type="ECO:0000256" key="4">
    <source>
        <dbReference type="ARBA" id="ARBA00005570"/>
    </source>
</evidence>
<evidence type="ECO:0000256" key="6">
    <source>
        <dbReference type="ARBA" id="ARBA00013099"/>
    </source>
</evidence>
<dbReference type="InterPro" id="IPR001041">
    <property type="entry name" value="2Fe-2S_ferredoxin-type"/>
</dbReference>
<comment type="caution">
    <text evidence="30">The sequence shown here is derived from an EMBL/GenBank/DDBJ whole genome shotgun (WGS) entry which is preliminary data.</text>
</comment>
<evidence type="ECO:0000256" key="21">
    <source>
        <dbReference type="ARBA" id="ARBA00023075"/>
    </source>
</evidence>
<dbReference type="Pfam" id="PF00970">
    <property type="entry name" value="FAD_binding_6"/>
    <property type="match status" value="1"/>
</dbReference>
<dbReference type="InterPro" id="IPR039261">
    <property type="entry name" value="FNR_nucleotide-bd"/>
</dbReference>
<evidence type="ECO:0000256" key="23">
    <source>
        <dbReference type="ARBA" id="ARBA00023201"/>
    </source>
</evidence>
<dbReference type="InterPro" id="IPR036010">
    <property type="entry name" value="2Fe-2S_ferredoxin-like_sf"/>
</dbReference>
<evidence type="ECO:0000256" key="5">
    <source>
        <dbReference type="ARBA" id="ARBA00011309"/>
    </source>
</evidence>
<dbReference type="SUPFAM" id="SSF63380">
    <property type="entry name" value="Riboflavin synthase domain-like"/>
    <property type="match status" value="1"/>
</dbReference>
<dbReference type="CDD" id="cd06188">
    <property type="entry name" value="NADH_quinone_reductase"/>
    <property type="match status" value="1"/>
</dbReference>
<dbReference type="RefSeq" id="WP_345550091.1">
    <property type="nucleotide sequence ID" value="NZ_BAABRT010000009.1"/>
</dbReference>
<keyword evidence="22 27" id="KW-0472">Membrane</keyword>
<dbReference type="EC" id="7.2.1.1" evidence="6"/>
<keyword evidence="16" id="KW-0408">Iron</keyword>
<dbReference type="InterPro" id="IPR001709">
    <property type="entry name" value="Flavoprot_Pyr_Nucl_cyt_Rdtase"/>
</dbReference>
<keyword evidence="19" id="KW-0915">Sodium</keyword>
<keyword evidence="15" id="KW-1278">Translocase</keyword>
<evidence type="ECO:0000256" key="3">
    <source>
        <dbReference type="ARBA" id="ARBA00004533"/>
    </source>
</evidence>
<evidence type="ECO:0000256" key="9">
    <source>
        <dbReference type="ARBA" id="ARBA00022475"/>
    </source>
</evidence>
<keyword evidence="13" id="KW-0479">Metal-binding</keyword>
<keyword evidence="23" id="KW-0739">Sodium transport</keyword>
<keyword evidence="10" id="KW-0997">Cell inner membrane</keyword>
<comment type="subunit">
    <text evidence="5">Composed of six subunits; NqrA, NqrB, NqrC, NqrD, NqrE and NqrF.</text>
</comment>
<keyword evidence="31" id="KW-1185">Reference proteome</keyword>
<dbReference type="PROSITE" id="PS51085">
    <property type="entry name" value="2FE2S_FER_2"/>
    <property type="match status" value="1"/>
</dbReference>
<evidence type="ECO:0000256" key="27">
    <source>
        <dbReference type="SAM" id="Phobius"/>
    </source>
</evidence>
<keyword evidence="14" id="KW-0274">FAD</keyword>
<reference evidence="30 31" key="1">
    <citation type="submission" date="2024-02" db="EMBL/GenBank/DDBJ databases">
        <title>Microbulbifer aestuariivivens NBRC 112533.</title>
        <authorList>
            <person name="Ichikawa N."/>
            <person name="Katano-Makiyama Y."/>
            <person name="Hidaka K."/>
        </authorList>
    </citation>
    <scope>NUCLEOTIDE SEQUENCE [LARGE SCALE GENOMIC DNA]</scope>
    <source>
        <strain evidence="30 31">NBRC 112533</strain>
    </source>
</reference>
<evidence type="ECO:0000256" key="15">
    <source>
        <dbReference type="ARBA" id="ARBA00022967"/>
    </source>
</evidence>
<dbReference type="Gene3D" id="3.40.50.80">
    <property type="entry name" value="Nucleotide-binding domain of ferredoxin-NADP reductase (FNR) module"/>
    <property type="match status" value="1"/>
</dbReference>
<evidence type="ECO:0000256" key="7">
    <source>
        <dbReference type="ARBA" id="ARBA00019729"/>
    </source>
</evidence>
<evidence type="ECO:0000256" key="17">
    <source>
        <dbReference type="ARBA" id="ARBA00023014"/>
    </source>
</evidence>
<evidence type="ECO:0000256" key="8">
    <source>
        <dbReference type="ARBA" id="ARBA00022448"/>
    </source>
</evidence>
<keyword evidence="11" id="KW-0285">Flavoprotein</keyword>
<evidence type="ECO:0000256" key="2">
    <source>
        <dbReference type="ARBA" id="ARBA00002972"/>
    </source>
</evidence>
<evidence type="ECO:0000256" key="25">
    <source>
        <dbReference type="ARBA" id="ARBA00030787"/>
    </source>
</evidence>
<comment type="function">
    <text evidence="2">NQR complex catalyzes the reduction of ubiquinone-1 to ubiquinol by two successive reactions, coupled with the transport of Na(+) ions from the cytoplasm to the periplasm. The first step is catalyzed by NqrF, which accepts electrons from NADH and reduces ubiquinone-1 to ubisemiquinone by a one-electron transfer pathway.</text>
</comment>
<keyword evidence="18" id="KW-0520">NAD</keyword>
<accession>A0ABP9WQG7</accession>
<keyword evidence="27" id="KW-0812">Transmembrane</keyword>
<dbReference type="PRINTS" id="PR00371">
    <property type="entry name" value="FPNCR"/>
</dbReference>
<dbReference type="SUPFAM" id="SSF54292">
    <property type="entry name" value="2Fe-2S ferredoxin-like"/>
    <property type="match status" value="1"/>
</dbReference>
<evidence type="ECO:0000256" key="16">
    <source>
        <dbReference type="ARBA" id="ARBA00023004"/>
    </source>
</evidence>
<evidence type="ECO:0000256" key="24">
    <source>
        <dbReference type="ARBA" id="ARBA00030032"/>
    </source>
</evidence>
<dbReference type="InterPro" id="IPR017938">
    <property type="entry name" value="Riboflavin_synthase-like_b-brl"/>
</dbReference>
<dbReference type="PANTHER" id="PTHR43644">
    <property type="entry name" value="NA(+)-TRANSLOCATING NADH-QUINONE REDUCTASE SUBUNIT"/>
    <property type="match status" value="1"/>
</dbReference>
<keyword evidence="12" id="KW-0001">2Fe-2S</keyword>
<dbReference type="PANTHER" id="PTHR43644:SF1">
    <property type="entry name" value="NAD(P)H-FLAVIN REDUCTASE"/>
    <property type="match status" value="1"/>
</dbReference>
<keyword evidence="20" id="KW-0406">Ion transport</keyword>
<evidence type="ECO:0000259" key="29">
    <source>
        <dbReference type="PROSITE" id="PS51384"/>
    </source>
</evidence>
<keyword evidence="8" id="KW-0813">Transport</keyword>
<dbReference type="InterPro" id="IPR017927">
    <property type="entry name" value="FAD-bd_FR_type"/>
</dbReference>
<sequence length="626" mass="69421">MNFVKATHKWLSLVIGLQLALWLASGLAFNLLDTSRVSGRHLADPQPAPVSLMAAKALLSHEAIADRYAPNTITSLELVHRLGRPLYAITTERGIELRDARTGLPFAIDSVRALEIARRDYAGDDRLLGTPVRMERTNLETRNHRPPIWRIDAADEFASTLYVSATDGRVLERRNDTWRLFDIFWMLHIMDYSERQDFNNPFVIAFGFGALLLSVSGCLLLFASFSRGDFNLLASLPLSVSKALKLHQNKVSIDLLDGSSTPINQLALASGSNLFDGLSANGIRLPSNCGGGGSCGLCRIRVEPQAPATHSEKTLLDPAELARGVRLACQQRASTPTAVWLADPVLQADTLPAEVTRSRFLTPLIKEIHLQPSAGQRFQFNAGSFVQVEIPPHRLRQADLLVDREYRNDRDWTRWRQAPGAQHTEVLRRSYSMANSPGEGAAAIVLNVRIQPPADNAHPAGAGSSYLFSLRVGDRVDLSGPFGGFHARDSEREMVLIGGGAGLAPLRSIIVDQLRNRNTERKMHLLYGARNLREVFYRELFDQLALEHHNFTWQLGLSAPRREDRWHGPCGNIGDIAASQYLRGHTDLANCEFYLCGPAAMLKACREMLDQLGIPGENILFEDFGF</sequence>
<evidence type="ECO:0000256" key="10">
    <source>
        <dbReference type="ARBA" id="ARBA00022519"/>
    </source>
</evidence>
<evidence type="ECO:0000256" key="12">
    <source>
        <dbReference type="ARBA" id="ARBA00022714"/>
    </source>
</evidence>
<dbReference type="Gene3D" id="3.10.20.30">
    <property type="match status" value="1"/>
</dbReference>
<dbReference type="EMBL" id="BAABRT010000009">
    <property type="protein sequence ID" value="GAA5524848.1"/>
    <property type="molecule type" value="Genomic_DNA"/>
</dbReference>
<protein>
    <recommendedName>
        <fullName evidence="7">Na(+)-translocating NADH-quinone reductase subunit F</fullName>
        <ecNumber evidence="6">7.2.1.1</ecNumber>
    </recommendedName>
    <alternativeName>
        <fullName evidence="25">NQR complex subunit F</fullName>
    </alternativeName>
    <alternativeName>
        <fullName evidence="24">NQR-1 subunit F</fullName>
    </alternativeName>
</protein>
<evidence type="ECO:0000313" key="30">
    <source>
        <dbReference type="EMBL" id="GAA5524848.1"/>
    </source>
</evidence>
<organism evidence="30 31">
    <name type="scientific">Microbulbifer aestuariivivens</name>
    <dbReference type="NCBI Taxonomy" id="1908308"/>
    <lineage>
        <taxon>Bacteria</taxon>
        <taxon>Pseudomonadati</taxon>
        <taxon>Pseudomonadota</taxon>
        <taxon>Gammaproteobacteria</taxon>
        <taxon>Cellvibrionales</taxon>
        <taxon>Microbulbiferaceae</taxon>
        <taxon>Microbulbifer</taxon>
    </lineage>
</organism>
<evidence type="ECO:0000256" key="11">
    <source>
        <dbReference type="ARBA" id="ARBA00022630"/>
    </source>
</evidence>
<evidence type="ECO:0000256" key="14">
    <source>
        <dbReference type="ARBA" id="ARBA00022827"/>
    </source>
</evidence>
<dbReference type="NCBIfam" id="TIGR01941">
    <property type="entry name" value="nqrF"/>
    <property type="match status" value="1"/>
</dbReference>
<feature type="domain" description="2Fe-2S ferredoxin-type" evidence="28">
    <location>
        <begin position="249"/>
        <end position="345"/>
    </location>
</feature>
<keyword evidence="9" id="KW-1003">Cell membrane</keyword>
<dbReference type="InterPro" id="IPR008333">
    <property type="entry name" value="Cbr1-like_FAD-bd_dom"/>
</dbReference>
<dbReference type="Proteomes" id="UP001408594">
    <property type="component" value="Unassembled WGS sequence"/>
</dbReference>
<evidence type="ECO:0000256" key="26">
    <source>
        <dbReference type="ARBA" id="ARBA00048891"/>
    </source>
</evidence>
<keyword evidence="17" id="KW-0411">Iron-sulfur</keyword>
<dbReference type="InterPro" id="IPR001433">
    <property type="entry name" value="OxRdtase_FAD/NAD-bd"/>
</dbReference>
<evidence type="ECO:0000313" key="31">
    <source>
        <dbReference type="Proteomes" id="UP001408594"/>
    </source>
</evidence>
<comment type="cofactor">
    <cofactor evidence="1">
        <name>FAD</name>
        <dbReference type="ChEBI" id="CHEBI:57692"/>
    </cofactor>
</comment>
<evidence type="ECO:0000256" key="20">
    <source>
        <dbReference type="ARBA" id="ARBA00023065"/>
    </source>
</evidence>
<keyword evidence="27" id="KW-1133">Transmembrane helix</keyword>
<feature type="transmembrane region" description="Helical" evidence="27">
    <location>
        <begin position="202"/>
        <end position="223"/>
    </location>
</feature>
<dbReference type="InterPro" id="IPR012675">
    <property type="entry name" value="Beta-grasp_dom_sf"/>
</dbReference>
<proteinExistence type="inferred from homology"/>
<evidence type="ECO:0000256" key="13">
    <source>
        <dbReference type="ARBA" id="ARBA00022723"/>
    </source>
</evidence>
<comment type="similarity">
    <text evidence="4">Belongs to the NqrF family.</text>
</comment>
<gene>
    <name evidence="30" type="primary">nqrF_2</name>
    <name evidence="30" type="ORF">Maes01_01407</name>
</gene>
<evidence type="ECO:0000256" key="18">
    <source>
        <dbReference type="ARBA" id="ARBA00023027"/>
    </source>
</evidence>
<comment type="catalytic activity">
    <reaction evidence="26">
        <text>a ubiquinone + n Na(+)(in) + NADH + H(+) = a ubiquinol + n Na(+)(out) + NAD(+)</text>
        <dbReference type="Rhea" id="RHEA:47748"/>
        <dbReference type="Rhea" id="RHEA-COMP:9565"/>
        <dbReference type="Rhea" id="RHEA-COMP:9566"/>
        <dbReference type="ChEBI" id="CHEBI:15378"/>
        <dbReference type="ChEBI" id="CHEBI:16389"/>
        <dbReference type="ChEBI" id="CHEBI:17976"/>
        <dbReference type="ChEBI" id="CHEBI:29101"/>
        <dbReference type="ChEBI" id="CHEBI:57540"/>
        <dbReference type="ChEBI" id="CHEBI:57945"/>
        <dbReference type="EC" id="7.2.1.1"/>
    </reaction>
</comment>
<dbReference type="PROSITE" id="PS51384">
    <property type="entry name" value="FAD_FR"/>
    <property type="match status" value="1"/>
</dbReference>
<feature type="domain" description="FAD-binding FR-type" evidence="29">
    <location>
        <begin position="348"/>
        <end position="488"/>
    </location>
</feature>
<evidence type="ECO:0000259" key="28">
    <source>
        <dbReference type="PROSITE" id="PS51085"/>
    </source>
</evidence>